<dbReference type="AlphaFoldDB" id="A0A5J4WP01"/>
<evidence type="ECO:0000256" key="1">
    <source>
        <dbReference type="SAM" id="Phobius"/>
    </source>
</evidence>
<accession>A0A5J4WP01</accession>
<protein>
    <submittedName>
        <fullName evidence="2">Uncharacterized protein</fullName>
    </submittedName>
</protein>
<keyword evidence="1" id="KW-1133">Transmembrane helix</keyword>
<evidence type="ECO:0000313" key="3">
    <source>
        <dbReference type="Proteomes" id="UP000324800"/>
    </source>
</evidence>
<dbReference type="Proteomes" id="UP000324800">
    <property type="component" value="Unassembled WGS sequence"/>
</dbReference>
<organism evidence="2 3">
    <name type="scientific">Streblomastix strix</name>
    <dbReference type="NCBI Taxonomy" id="222440"/>
    <lineage>
        <taxon>Eukaryota</taxon>
        <taxon>Metamonada</taxon>
        <taxon>Preaxostyla</taxon>
        <taxon>Oxymonadida</taxon>
        <taxon>Streblomastigidae</taxon>
        <taxon>Streblomastix</taxon>
    </lineage>
</organism>
<sequence length="350" mass="40707">MICLILQLIAHLNADVANDTKVEFRRYRFDSSIRKLIWQGNEEHDVLSVDWNEEPYPFGNPNADELNVFDKQGLSITSDTIAIKDYVDNQMPYKSKNQYEYYKTGLYEFQAAALAAYYGLNIVPSENYFEDCGPIYYEEELIPPVPNSREILPYEYPAFIVGINDWDCYQLQHEQRHCKTQCQNGDPIEYGMYGKDLLISVQRSYPSSSADHIKKIIAKFGPVLMSSQVFYGWRTDLQYGLILLQMVREPNDQDEWILTFNEMMDINFTDFTVAYAETFPDKATAYYSTEDFPPVPPEDQKTGFNWKKFLWLLLIIPVGGFFLLWFLYYACCDSGECCGCSWTTVEVHPV</sequence>
<evidence type="ECO:0000313" key="2">
    <source>
        <dbReference type="EMBL" id="KAA6396690.1"/>
    </source>
</evidence>
<name>A0A5J4WP01_9EUKA</name>
<feature type="transmembrane region" description="Helical" evidence="1">
    <location>
        <begin position="309"/>
        <end position="330"/>
    </location>
</feature>
<keyword evidence="1" id="KW-0812">Transmembrane</keyword>
<proteinExistence type="predicted"/>
<dbReference type="EMBL" id="SNRW01001363">
    <property type="protein sequence ID" value="KAA6396690.1"/>
    <property type="molecule type" value="Genomic_DNA"/>
</dbReference>
<reference evidence="2 3" key="1">
    <citation type="submission" date="2019-03" db="EMBL/GenBank/DDBJ databases">
        <title>Single cell metagenomics reveals metabolic interactions within the superorganism composed of flagellate Streblomastix strix and complex community of Bacteroidetes bacteria on its surface.</title>
        <authorList>
            <person name="Treitli S.C."/>
            <person name="Kolisko M."/>
            <person name="Husnik F."/>
            <person name="Keeling P."/>
            <person name="Hampl V."/>
        </authorList>
    </citation>
    <scope>NUCLEOTIDE SEQUENCE [LARGE SCALE GENOMIC DNA]</scope>
    <source>
        <strain evidence="2">ST1C</strain>
    </source>
</reference>
<gene>
    <name evidence="2" type="ORF">EZS28_007784</name>
</gene>
<comment type="caution">
    <text evidence="2">The sequence shown here is derived from an EMBL/GenBank/DDBJ whole genome shotgun (WGS) entry which is preliminary data.</text>
</comment>
<keyword evidence="1" id="KW-0472">Membrane</keyword>